<name>A0A023HBB9_9STRA</name>
<geneLocation type="chloroplast" evidence="11"/>
<evidence type="ECO:0000256" key="8">
    <source>
        <dbReference type="ARBA" id="ARBA00025197"/>
    </source>
</evidence>
<keyword evidence="2 10" id="KW-0813">Transport</keyword>
<proteinExistence type="inferred from homology"/>
<sequence>MTLVIDYLLLVSFCFAVAAGLYLGLKSIKLI</sequence>
<feature type="transmembrane region" description="Helical" evidence="10">
    <location>
        <begin position="6"/>
        <end position="25"/>
    </location>
</feature>
<dbReference type="AlphaFoldDB" id="A0A023HBB9"/>
<evidence type="ECO:0000256" key="3">
    <source>
        <dbReference type="ARBA" id="ARBA00022692"/>
    </source>
</evidence>
<dbReference type="GO" id="GO:0009535">
    <property type="term" value="C:chloroplast thylakoid membrane"/>
    <property type="evidence" value="ECO:0007669"/>
    <property type="project" value="UniProtKB-SubCell"/>
</dbReference>
<evidence type="ECO:0000313" key="11">
    <source>
        <dbReference type="EMBL" id="AGH28884.1"/>
    </source>
</evidence>
<gene>
    <name evidence="10 11" type="primary">petL</name>
</gene>
<dbReference type="GO" id="GO:0015979">
    <property type="term" value="P:photosynthesis"/>
    <property type="evidence" value="ECO:0007669"/>
    <property type="project" value="UniProtKB-KW"/>
</dbReference>
<comment type="function">
    <text evidence="8 10">Component of the cytochrome b6-f complex, which mediates electron transfer between photosystem II (PSII) and photosystem I (PSI), cyclic electron flow around PSI, and state transitions. PetL is important for photoautotrophic growth as well as for electron transfer efficiency and stability of the cytochrome b6-f complex.</text>
</comment>
<comment type="subunit">
    <text evidence="9 10">The 4 large subunits of the cytochrome b6-f complex are cytochrome b6, subunit IV (17 kDa polypeptide, PetD), cytochrome f and the Rieske protein, while the 4 small subunits are PetG, PetL, PetM and PetN. The complex functions as a dimer.</text>
</comment>
<keyword evidence="4 10" id="KW-0249">Electron transport</keyword>
<organism evidence="11">
    <name type="scientific">Leptocylindrus danicus</name>
    <dbReference type="NCBI Taxonomy" id="163516"/>
    <lineage>
        <taxon>Eukaryota</taxon>
        <taxon>Sar</taxon>
        <taxon>Stramenopiles</taxon>
        <taxon>Ochrophyta</taxon>
        <taxon>Bacillariophyta</taxon>
        <taxon>Coscinodiscophyceae</taxon>
        <taxon>Chaetocerotophycidae</taxon>
        <taxon>Leptocylindrales</taxon>
        <taxon>Leptocylindraceae</taxon>
        <taxon>Leptocylindrus</taxon>
    </lineage>
</organism>
<accession>A0A023HBB9</accession>
<dbReference type="GeneID" id="19740411"/>
<dbReference type="GO" id="GO:0009512">
    <property type="term" value="C:cytochrome b6f complex"/>
    <property type="evidence" value="ECO:0007669"/>
    <property type="project" value="InterPro"/>
</dbReference>
<keyword evidence="5 10" id="KW-1133">Transmembrane helix</keyword>
<evidence type="ECO:0000256" key="5">
    <source>
        <dbReference type="ARBA" id="ARBA00022989"/>
    </source>
</evidence>
<keyword evidence="6 10" id="KW-0793">Thylakoid</keyword>
<keyword evidence="11" id="KW-0150">Chloroplast</keyword>
<dbReference type="Pfam" id="PF05115">
    <property type="entry name" value="PetL"/>
    <property type="match status" value="1"/>
</dbReference>
<evidence type="ECO:0000256" key="1">
    <source>
        <dbReference type="ARBA" id="ARBA00004167"/>
    </source>
</evidence>
<protein>
    <recommendedName>
        <fullName evidence="10">Cytochrome b6-f complex subunit 6</fullName>
    </recommendedName>
    <alternativeName>
        <fullName evidence="10">Cytochrome b6-f complex subunit PetL</fullName>
    </alternativeName>
    <alternativeName>
        <fullName evidence="10">Cytochrome b6-f complex subunit VI</fullName>
    </alternativeName>
</protein>
<reference evidence="11" key="1">
    <citation type="journal article" date="2014" name="Genome Biol. Evol.">
        <title>Serial gene losses and foreign DNA underlie size and sequence variation in the plastid genomes of diatoms.</title>
        <authorList>
            <person name="Ruck E.C."/>
            <person name="Nakov T."/>
            <person name="Jansen R.K."/>
            <person name="Theriot E.C."/>
            <person name="Alverson A.J."/>
        </authorList>
    </citation>
    <scope>NUCLEOTIDE SEQUENCE</scope>
    <source>
        <strain evidence="11">Ccmp1856</strain>
    </source>
</reference>
<dbReference type="InterPro" id="IPR007802">
    <property type="entry name" value="Cyt_b6/f_cplx_su6"/>
</dbReference>
<evidence type="ECO:0000256" key="7">
    <source>
        <dbReference type="ARBA" id="ARBA00023136"/>
    </source>
</evidence>
<keyword evidence="3 10" id="KW-0812">Transmembrane</keyword>
<evidence type="ECO:0000256" key="2">
    <source>
        <dbReference type="ARBA" id="ARBA00022448"/>
    </source>
</evidence>
<dbReference type="RefSeq" id="YP_009029353.1">
    <property type="nucleotide sequence ID" value="NC_024084.1"/>
</dbReference>
<evidence type="ECO:0000256" key="10">
    <source>
        <dbReference type="HAMAP-Rule" id="MF_00433"/>
    </source>
</evidence>
<evidence type="ECO:0000256" key="9">
    <source>
        <dbReference type="ARBA" id="ARBA00025834"/>
    </source>
</evidence>
<comment type="similarity">
    <text evidence="10">Belongs to the PetL family.</text>
</comment>
<dbReference type="EMBL" id="KC509524">
    <property type="protein sequence ID" value="AGH28884.1"/>
    <property type="molecule type" value="Genomic_DNA"/>
</dbReference>
<dbReference type="GO" id="GO:0009055">
    <property type="term" value="F:electron transfer activity"/>
    <property type="evidence" value="ECO:0007669"/>
    <property type="project" value="InterPro"/>
</dbReference>
<keyword evidence="7 10" id="KW-0472">Membrane</keyword>
<dbReference type="HAMAP" id="MF_00433">
    <property type="entry name" value="Cytb6_f_PetL"/>
    <property type="match status" value="1"/>
</dbReference>
<evidence type="ECO:0000256" key="4">
    <source>
        <dbReference type="ARBA" id="ARBA00022982"/>
    </source>
</evidence>
<comment type="subcellular location">
    <subcellularLocation>
        <location evidence="1">Membrane</location>
        <topology evidence="1">Single-pass membrane protein</topology>
    </subcellularLocation>
    <subcellularLocation>
        <location evidence="10">Plastid</location>
        <location evidence="10">Chloroplast thylakoid membrane</location>
        <topology evidence="10">Single-pass membrane protein</topology>
    </subcellularLocation>
</comment>
<keyword evidence="11" id="KW-0934">Plastid</keyword>
<keyword evidence="10" id="KW-0602">Photosynthesis</keyword>
<evidence type="ECO:0000256" key="6">
    <source>
        <dbReference type="ARBA" id="ARBA00023078"/>
    </source>
</evidence>